<protein>
    <submittedName>
        <fullName evidence="4">Endo/exonuclease/phosphatase domain-containing protein</fullName>
    </submittedName>
</protein>
<dbReference type="EMBL" id="UYYA01005144">
    <property type="protein sequence ID" value="VDM64235.1"/>
    <property type="molecule type" value="Genomic_DNA"/>
</dbReference>
<organism evidence="4">
    <name type="scientific">Angiostrongylus costaricensis</name>
    <name type="common">Nematode worm</name>
    <dbReference type="NCBI Taxonomy" id="334426"/>
    <lineage>
        <taxon>Eukaryota</taxon>
        <taxon>Metazoa</taxon>
        <taxon>Ecdysozoa</taxon>
        <taxon>Nematoda</taxon>
        <taxon>Chromadorea</taxon>
        <taxon>Rhabditida</taxon>
        <taxon>Rhabditina</taxon>
        <taxon>Rhabditomorpha</taxon>
        <taxon>Strongyloidea</taxon>
        <taxon>Metastrongylidae</taxon>
        <taxon>Angiostrongylus</taxon>
    </lineage>
</organism>
<evidence type="ECO:0000313" key="2">
    <source>
        <dbReference type="EMBL" id="VDM64235.1"/>
    </source>
</evidence>
<feature type="region of interest" description="Disordered" evidence="1">
    <location>
        <begin position="168"/>
        <end position="193"/>
    </location>
</feature>
<reference evidence="2 3" key="2">
    <citation type="submission" date="2018-11" db="EMBL/GenBank/DDBJ databases">
        <authorList>
            <consortium name="Pathogen Informatics"/>
        </authorList>
    </citation>
    <scope>NUCLEOTIDE SEQUENCE [LARGE SCALE GENOMIC DNA]</scope>
    <source>
        <strain evidence="2 3">Costa Rica</strain>
    </source>
</reference>
<feature type="compositionally biased region" description="Polar residues" evidence="1">
    <location>
        <begin position="169"/>
        <end position="178"/>
    </location>
</feature>
<dbReference type="AlphaFoldDB" id="A0A0R3Q104"/>
<proteinExistence type="predicted"/>
<dbReference type="OrthoDB" id="5854880at2759"/>
<evidence type="ECO:0000313" key="3">
    <source>
        <dbReference type="Proteomes" id="UP000267027"/>
    </source>
</evidence>
<name>A0A0R3Q104_ANGCS</name>
<dbReference type="WBParaSite" id="ACOC_0001264901-mRNA-1">
    <property type="protein sequence ID" value="ACOC_0001264901-mRNA-1"/>
    <property type="gene ID" value="ACOC_0001264901"/>
</dbReference>
<sequence length="193" mass="21571">MEATWITKNYGDDLYLHSYTARTLPSESSIEDLLMQARRITYDVIGLAETRRRQPFNAVFDTGEELSLGTCGSRGVGGVGVLVNTSLSMSIDSFEQLATRIGLFIVYALTSNYNEEKDEAFSMESEKFYRKDRTFSKVIIGNFNIKTGPRTKTESSYLSLTLRPRPSVVTRNSRSPTLNAGRGSLPVESTIKK</sequence>
<gene>
    <name evidence="2" type="ORF">ACOC_LOCUS12650</name>
</gene>
<keyword evidence="3" id="KW-1185">Reference proteome</keyword>
<dbReference type="Proteomes" id="UP000267027">
    <property type="component" value="Unassembled WGS sequence"/>
</dbReference>
<evidence type="ECO:0000256" key="1">
    <source>
        <dbReference type="SAM" id="MobiDB-lite"/>
    </source>
</evidence>
<evidence type="ECO:0000313" key="4">
    <source>
        <dbReference type="WBParaSite" id="ACOC_0001264901-mRNA-1"/>
    </source>
</evidence>
<reference evidence="4" key="1">
    <citation type="submission" date="2017-02" db="UniProtKB">
        <authorList>
            <consortium name="WormBaseParasite"/>
        </authorList>
    </citation>
    <scope>IDENTIFICATION</scope>
</reference>
<accession>A0A0R3Q104</accession>